<dbReference type="InterPro" id="IPR002885">
    <property type="entry name" value="PPR_rpt"/>
</dbReference>
<evidence type="ECO:0000256" key="2">
    <source>
        <dbReference type="ARBA" id="ARBA00022946"/>
    </source>
</evidence>
<name>A0A3L6G6K4_MAIZE</name>
<reference evidence="5 6" key="1">
    <citation type="journal article" date="2018" name="Nat. Genet.">
        <title>Extensive intraspecific gene order and gene structural variations between Mo17 and other maize genomes.</title>
        <authorList>
            <person name="Sun S."/>
            <person name="Zhou Y."/>
            <person name="Chen J."/>
            <person name="Shi J."/>
            <person name="Zhao H."/>
            <person name="Zhao H."/>
            <person name="Song W."/>
            <person name="Zhang M."/>
            <person name="Cui Y."/>
            <person name="Dong X."/>
            <person name="Liu H."/>
            <person name="Ma X."/>
            <person name="Jiao Y."/>
            <person name="Wang B."/>
            <person name="Wei X."/>
            <person name="Stein J.C."/>
            <person name="Glaubitz J.C."/>
            <person name="Lu F."/>
            <person name="Yu G."/>
            <person name="Liang C."/>
            <person name="Fengler K."/>
            <person name="Li B."/>
            <person name="Rafalski A."/>
            <person name="Schnable P.S."/>
            <person name="Ware D.H."/>
            <person name="Buckler E.S."/>
            <person name="Lai J."/>
        </authorList>
    </citation>
    <scope>NUCLEOTIDE SEQUENCE [LARGE SCALE GENOMIC DNA]</scope>
    <source>
        <strain evidence="6">cv. Missouri 17</strain>
        <tissue evidence="5">Seedling</tissue>
    </source>
</reference>
<evidence type="ECO:0000313" key="5">
    <source>
        <dbReference type="EMBL" id="PWZ43946.1"/>
    </source>
</evidence>
<dbReference type="InterPro" id="IPR011990">
    <property type="entry name" value="TPR-like_helical_dom_sf"/>
</dbReference>
<keyword evidence="4" id="KW-1133">Transmembrane helix</keyword>
<keyword evidence="2" id="KW-0809">Transit peptide</keyword>
<dbReference type="NCBIfam" id="TIGR00756">
    <property type="entry name" value="PPR"/>
    <property type="match status" value="1"/>
</dbReference>
<dbReference type="EMBL" id="NCVQ01000002">
    <property type="protein sequence ID" value="PWZ43946.1"/>
    <property type="molecule type" value="Genomic_DNA"/>
</dbReference>
<dbReference type="Pfam" id="PF13041">
    <property type="entry name" value="PPR_2"/>
    <property type="match status" value="1"/>
</dbReference>
<dbReference type="Proteomes" id="UP000251960">
    <property type="component" value="Chromosome 10"/>
</dbReference>
<dbReference type="Gene3D" id="1.25.40.10">
    <property type="entry name" value="Tetratricopeptide repeat domain"/>
    <property type="match status" value="1"/>
</dbReference>
<gene>
    <name evidence="5" type="primary">PCMP-A5_0</name>
    <name evidence="5" type="ORF">Zm00014a_044656</name>
</gene>
<sequence>MPRRDGGSWNAIISASSRAGHPAEAFSLFADMNSLGIRPKDVTLASVLACCVLLSALTCVVHSGYMVISQRGASSPM</sequence>
<evidence type="ECO:0000256" key="3">
    <source>
        <dbReference type="PROSITE-ProRule" id="PRU00708"/>
    </source>
</evidence>
<proteinExistence type="predicted"/>
<evidence type="ECO:0000256" key="4">
    <source>
        <dbReference type="SAM" id="Phobius"/>
    </source>
</evidence>
<comment type="caution">
    <text evidence="5">The sequence shown here is derived from an EMBL/GenBank/DDBJ whole genome shotgun (WGS) entry which is preliminary data.</text>
</comment>
<organism evidence="5 6">
    <name type="scientific">Zea mays</name>
    <name type="common">Maize</name>
    <dbReference type="NCBI Taxonomy" id="4577"/>
    <lineage>
        <taxon>Eukaryota</taxon>
        <taxon>Viridiplantae</taxon>
        <taxon>Streptophyta</taxon>
        <taxon>Embryophyta</taxon>
        <taxon>Tracheophyta</taxon>
        <taxon>Spermatophyta</taxon>
        <taxon>Magnoliopsida</taxon>
        <taxon>Liliopsida</taxon>
        <taxon>Poales</taxon>
        <taxon>Poaceae</taxon>
        <taxon>PACMAD clade</taxon>
        <taxon>Panicoideae</taxon>
        <taxon>Andropogonodae</taxon>
        <taxon>Andropogoneae</taxon>
        <taxon>Tripsacinae</taxon>
        <taxon>Zea</taxon>
    </lineage>
</organism>
<protein>
    <submittedName>
        <fullName evidence="5">Pentatricopeptide repeat-containing protein</fullName>
    </submittedName>
</protein>
<evidence type="ECO:0000256" key="1">
    <source>
        <dbReference type="ARBA" id="ARBA00022737"/>
    </source>
</evidence>
<evidence type="ECO:0000313" key="6">
    <source>
        <dbReference type="Proteomes" id="UP000251960"/>
    </source>
</evidence>
<accession>A0A3L6G6K4</accession>
<feature type="transmembrane region" description="Helical" evidence="4">
    <location>
        <begin position="42"/>
        <end position="68"/>
    </location>
</feature>
<dbReference type="PROSITE" id="PS51375">
    <property type="entry name" value="PPR"/>
    <property type="match status" value="1"/>
</dbReference>
<feature type="repeat" description="PPR" evidence="3">
    <location>
        <begin position="5"/>
        <end position="39"/>
    </location>
</feature>
<keyword evidence="1" id="KW-0677">Repeat</keyword>
<keyword evidence="4" id="KW-0472">Membrane</keyword>
<dbReference type="AlphaFoldDB" id="A0A3L6G6K4"/>
<keyword evidence="4" id="KW-0812">Transmembrane</keyword>